<evidence type="ECO:0000313" key="3">
    <source>
        <dbReference type="Proteomes" id="UP001595075"/>
    </source>
</evidence>
<proteinExistence type="predicted"/>
<evidence type="ECO:0000256" key="1">
    <source>
        <dbReference type="SAM" id="MobiDB-lite"/>
    </source>
</evidence>
<sequence>MEIKISQQTIHQSINPSTRKNPNYREVSRTDTLRTVVGKTSRIPKARKQSFSPKRGYGTVSRLNIPPAYQKEVNITVPAWDSGTEKTSSIRLPNGAQCWCVPVSLSWFAEKTPLPVLWIHGYADNTVSTNTIIQHQISQQSHQLIVSTPAIRTTFILPSRQIKVKYLKSSDPNPEYETPPSLAFLSWNPETGLVFSIIISSASGVHKARLGIATEVESRPPAALHCTALRPQSRNPPGSSIRVQPARPEKRFLLKMRWPWRWGRGGSSEEGAVSR</sequence>
<organism evidence="2 3">
    <name type="scientific">Oculimacula yallundae</name>
    <dbReference type="NCBI Taxonomy" id="86028"/>
    <lineage>
        <taxon>Eukaryota</taxon>
        <taxon>Fungi</taxon>
        <taxon>Dikarya</taxon>
        <taxon>Ascomycota</taxon>
        <taxon>Pezizomycotina</taxon>
        <taxon>Leotiomycetes</taxon>
        <taxon>Helotiales</taxon>
        <taxon>Ploettnerulaceae</taxon>
        <taxon>Oculimacula</taxon>
    </lineage>
</organism>
<accession>A0ABR4C9W3</accession>
<keyword evidence="3" id="KW-1185">Reference proteome</keyword>
<evidence type="ECO:0000313" key="2">
    <source>
        <dbReference type="EMBL" id="KAL2066565.1"/>
    </source>
</evidence>
<name>A0ABR4C9W3_9HELO</name>
<comment type="caution">
    <text evidence="2">The sequence shown here is derived from an EMBL/GenBank/DDBJ whole genome shotgun (WGS) entry which is preliminary data.</text>
</comment>
<dbReference type="Proteomes" id="UP001595075">
    <property type="component" value="Unassembled WGS sequence"/>
</dbReference>
<protein>
    <submittedName>
        <fullName evidence="2">Uncharacterized protein</fullName>
    </submittedName>
</protein>
<feature type="compositionally biased region" description="Polar residues" evidence="1">
    <location>
        <begin position="1"/>
        <end position="21"/>
    </location>
</feature>
<gene>
    <name evidence="2" type="ORF">VTL71DRAFT_2636</name>
</gene>
<dbReference type="EMBL" id="JAZHXI010000011">
    <property type="protein sequence ID" value="KAL2066565.1"/>
    <property type="molecule type" value="Genomic_DNA"/>
</dbReference>
<reference evidence="2 3" key="1">
    <citation type="journal article" date="2024" name="Commun. Biol.">
        <title>Comparative genomic analysis of thermophilic fungi reveals convergent evolutionary adaptations and gene losses.</title>
        <authorList>
            <person name="Steindorff A.S."/>
            <person name="Aguilar-Pontes M.V."/>
            <person name="Robinson A.J."/>
            <person name="Andreopoulos B."/>
            <person name="LaButti K."/>
            <person name="Kuo A."/>
            <person name="Mondo S."/>
            <person name="Riley R."/>
            <person name="Otillar R."/>
            <person name="Haridas S."/>
            <person name="Lipzen A."/>
            <person name="Grimwood J."/>
            <person name="Schmutz J."/>
            <person name="Clum A."/>
            <person name="Reid I.D."/>
            <person name="Moisan M.C."/>
            <person name="Butler G."/>
            <person name="Nguyen T.T.M."/>
            <person name="Dewar K."/>
            <person name="Conant G."/>
            <person name="Drula E."/>
            <person name="Henrissat B."/>
            <person name="Hansel C."/>
            <person name="Singer S."/>
            <person name="Hutchinson M.I."/>
            <person name="de Vries R.P."/>
            <person name="Natvig D.O."/>
            <person name="Powell A.J."/>
            <person name="Tsang A."/>
            <person name="Grigoriev I.V."/>
        </authorList>
    </citation>
    <scope>NUCLEOTIDE SEQUENCE [LARGE SCALE GENOMIC DNA]</scope>
    <source>
        <strain evidence="2 3">CBS 494.80</strain>
    </source>
</reference>
<feature type="region of interest" description="Disordered" evidence="1">
    <location>
        <begin position="1"/>
        <end position="24"/>
    </location>
</feature>